<keyword evidence="2" id="KW-0804">Transcription</keyword>
<organism evidence="2 3">
    <name type="scientific">Macrococcus equipercicus</name>
    <dbReference type="NCBI Taxonomy" id="69967"/>
    <lineage>
        <taxon>Bacteria</taxon>
        <taxon>Bacillati</taxon>
        <taxon>Bacillota</taxon>
        <taxon>Bacilli</taxon>
        <taxon>Bacillales</taxon>
        <taxon>Staphylococcaceae</taxon>
        <taxon>Macrococcus</taxon>
    </lineage>
</organism>
<protein>
    <submittedName>
        <fullName evidence="2">DNA-directed RNA polymerase subunit beta</fullName>
        <ecNumber evidence="2">2.7.7.6</ecNumber>
    </submittedName>
</protein>
<sequence length="63" mass="7052">MQTNRMEFIHRKLPLMTVLLIVIILSLLLFLVGLMVGYGILHSPIEVLNPGTWTHILKLTGAA</sequence>
<dbReference type="RefSeq" id="WP_211359996.1">
    <property type="nucleotide sequence ID" value="NZ_CP073809.1"/>
</dbReference>
<dbReference type="Proteomes" id="UP001057381">
    <property type="component" value="Chromosome"/>
</dbReference>
<keyword evidence="2" id="KW-0548">Nucleotidyltransferase</keyword>
<evidence type="ECO:0000313" key="3">
    <source>
        <dbReference type="Proteomes" id="UP001057381"/>
    </source>
</evidence>
<dbReference type="Pfam" id="PF11772">
    <property type="entry name" value="EpuA"/>
    <property type="match status" value="1"/>
</dbReference>
<dbReference type="GO" id="GO:0000428">
    <property type="term" value="C:DNA-directed RNA polymerase complex"/>
    <property type="evidence" value="ECO:0007669"/>
    <property type="project" value="UniProtKB-KW"/>
</dbReference>
<reference evidence="2" key="1">
    <citation type="submission" date="2021-04" db="EMBL/GenBank/DDBJ databases">
        <title>Complete Genome Sequences of Macrococcus spp. from dog and cattle.</title>
        <authorList>
            <person name="Schwendener S."/>
            <person name="Perreten V."/>
        </authorList>
    </citation>
    <scope>NUCLEOTIDE SEQUENCE</scope>
    <source>
        <strain evidence="2">Epi0143-OL</strain>
    </source>
</reference>
<dbReference type="AlphaFoldDB" id="A0A9Q9BQC1"/>
<dbReference type="EC" id="2.7.7.6" evidence="2"/>
<keyword evidence="1" id="KW-1133">Transmembrane helix</keyword>
<keyword evidence="1" id="KW-0812">Transmembrane</keyword>
<dbReference type="KEGG" id="mequ:KFV11_09965"/>
<accession>A0A9Q9BQC1</accession>
<dbReference type="EMBL" id="CP073809">
    <property type="protein sequence ID" value="UTH13534.1"/>
    <property type="molecule type" value="Genomic_DNA"/>
</dbReference>
<keyword evidence="2" id="KW-0808">Transferase</keyword>
<evidence type="ECO:0000313" key="2">
    <source>
        <dbReference type="EMBL" id="UTH13534.1"/>
    </source>
</evidence>
<evidence type="ECO:0000256" key="1">
    <source>
        <dbReference type="SAM" id="Phobius"/>
    </source>
</evidence>
<name>A0A9Q9BQC1_9STAP</name>
<keyword evidence="2" id="KW-0240">DNA-directed RNA polymerase</keyword>
<dbReference type="GO" id="GO:0003899">
    <property type="term" value="F:DNA-directed RNA polymerase activity"/>
    <property type="evidence" value="ECO:0007669"/>
    <property type="project" value="UniProtKB-EC"/>
</dbReference>
<proteinExistence type="predicted"/>
<feature type="transmembrane region" description="Helical" evidence="1">
    <location>
        <begin position="12"/>
        <end position="41"/>
    </location>
</feature>
<keyword evidence="1" id="KW-0472">Membrane</keyword>
<gene>
    <name evidence="2" type="ORF">KFV11_09965</name>
</gene>
<dbReference type="InterPro" id="IPR024596">
    <property type="entry name" value="RNApol_su_b/EpuA"/>
</dbReference>